<dbReference type="GO" id="GO:0018279">
    <property type="term" value="P:protein N-linked glycosylation via asparagine"/>
    <property type="evidence" value="ECO:0007669"/>
    <property type="project" value="TreeGrafter"/>
</dbReference>
<gene>
    <name evidence="13" type="primary">LOC108743521</name>
</gene>
<comment type="subcellular location">
    <subcellularLocation>
        <location evidence="2">Endoplasmic reticulum membrane</location>
        <topology evidence="2">Single-pass type III membrane protein</topology>
    </subcellularLocation>
</comment>
<dbReference type="InterPro" id="IPR018943">
    <property type="entry name" value="Oligosaccaryltransferase"/>
</dbReference>
<protein>
    <recommendedName>
        <fullName evidence="5">Dolichyl-diphosphooligosaccharide--protein glycosyltransferase subunit 4</fullName>
    </recommendedName>
</protein>
<evidence type="ECO:0000313" key="12">
    <source>
        <dbReference type="Proteomes" id="UP000192223"/>
    </source>
</evidence>
<keyword evidence="12" id="KW-1185">Reference proteome</keyword>
<keyword evidence="10 11" id="KW-0472">Membrane</keyword>
<dbReference type="STRING" id="224129.A0A1W4XQB5"/>
<feature type="transmembrane region" description="Helical" evidence="11">
    <location>
        <begin position="7"/>
        <end position="28"/>
    </location>
</feature>
<evidence type="ECO:0000256" key="1">
    <source>
        <dbReference type="ARBA" id="ARBA00002791"/>
    </source>
</evidence>
<evidence type="ECO:0000256" key="10">
    <source>
        <dbReference type="ARBA" id="ARBA00023136"/>
    </source>
</evidence>
<organism evidence="12 13">
    <name type="scientific">Agrilus planipennis</name>
    <name type="common">Emerald ash borer</name>
    <name type="synonym">Agrilus marcopoli</name>
    <dbReference type="NCBI Taxonomy" id="224129"/>
    <lineage>
        <taxon>Eukaryota</taxon>
        <taxon>Metazoa</taxon>
        <taxon>Ecdysozoa</taxon>
        <taxon>Arthropoda</taxon>
        <taxon>Hexapoda</taxon>
        <taxon>Insecta</taxon>
        <taxon>Pterygota</taxon>
        <taxon>Neoptera</taxon>
        <taxon>Endopterygota</taxon>
        <taxon>Coleoptera</taxon>
        <taxon>Polyphaga</taxon>
        <taxon>Elateriformia</taxon>
        <taxon>Buprestoidea</taxon>
        <taxon>Buprestidae</taxon>
        <taxon>Agrilinae</taxon>
        <taxon>Agrilus</taxon>
    </lineage>
</organism>
<dbReference type="Pfam" id="PF10215">
    <property type="entry name" value="Ost4"/>
    <property type="match status" value="1"/>
</dbReference>
<keyword evidence="7" id="KW-0256">Endoplasmic reticulum</keyword>
<evidence type="ECO:0000256" key="4">
    <source>
        <dbReference type="ARBA" id="ARBA00011157"/>
    </source>
</evidence>
<evidence type="ECO:0000256" key="8">
    <source>
        <dbReference type="ARBA" id="ARBA00022968"/>
    </source>
</evidence>
<dbReference type="Proteomes" id="UP000192223">
    <property type="component" value="Unplaced"/>
</dbReference>
<accession>A0A1W4XQB5</accession>
<dbReference type="FunCoup" id="A0A1W4XQB5">
    <property type="interactions" value="110"/>
</dbReference>
<dbReference type="PANTHER" id="PTHR48164:SF1">
    <property type="entry name" value="DOLICHYL-DIPHOSPHOOLIGOSACCHARIDE--PROTEIN GLYCOSYLTRANSFERASE SUBUNIT 4"/>
    <property type="match status" value="1"/>
</dbReference>
<keyword evidence="6 11" id="KW-0812">Transmembrane</keyword>
<evidence type="ECO:0000256" key="7">
    <source>
        <dbReference type="ARBA" id="ARBA00022824"/>
    </source>
</evidence>
<evidence type="ECO:0000313" key="13">
    <source>
        <dbReference type="RefSeq" id="XP_018334595.1"/>
    </source>
</evidence>
<name>A0A1W4XQB5_AGRPL</name>
<comment type="subunit">
    <text evidence="4">Component of the oligosaccharyltransferase (OST) complex.</text>
</comment>
<dbReference type="KEGG" id="apln:108743521"/>
<dbReference type="AlphaFoldDB" id="A0A1W4XQB5"/>
<evidence type="ECO:0000256" key="6">
    <source>
        <dbReference type="ARBA" id="ARBA00022692"/>
    </source>
</evidence>
<evidence type="ECO:0000256" key="9">
    <source>
        <dbReference type="ARBA" id="ARBA00022989"/>
    </source>
</evidence>
<comment type="similarity">
    <text evidence="3">Belongs to the OST4 family.</text>
</comment>
<dbReference type="GeneID" id="108743521"/>
<evidence type="ECO:0000256" key="3">
    <source>
        <dbReference type="ARBA" id="ARBA00007685"/>
    </source>
</evidence>
<dbReference type="GO" id="GO:0008250">
    <property type="term" value="C:oligosaccharyltransferase complex"/>
    <property type="evidence" value="ECO:0007669"/>
    <property type="project" value="TreeGrafter"/>
</dbReference>
<keyword evidence="8" id="KW-0735">Signal-anchor</keyword>
<evidence type="ECO:0000256" key="2">
    <source>
        <dbReference type="ARBA" id="ARBA00004643"/>
    </source>
</evidence>
<keyword evidence="9 11" id="KW-1133">Transmembrane helix</keyword>
<dbReference type="PANTHER" id="PTHR48164">
    <property type="entry name" value="DOLICHYL-DIPHOSPHOOLIGOSACCHARIDE--PROTEIN GLYCOSYLTRANSFERASE SUBUNIT 4"/>
    <property type="match status" value="1"/>
</dbReference>
<evidence type="ECO:0000256" key="11">
    <source>
        <dbReference type="SAM" id="Phobius"/>
    </source>
</evidence>
<comment type="function">
    <text evidence="1">Subunit of the oligosaccharyl transferase (OST) complex that catalyzes the initial transfer of a defined glycan (Glc(3)Man(9)GlcNAc(2) in eukaryotes) from the lipid carrier dolichol-pyrophosphate to an asparagine residue within an Asn-X-Ser/Thr consensus motif in nascent polypeptide chains, the first step in protein N-glycosylation. N-glycosylation occurs cotranslationally and the complex associates with the Sec61 complex at the channel-forming translocon complex that mediates protein translocation across the endoplasmic reticulum (ER). All subunits are required for a maximal enzyme activity.</text>
</comment>
<reference evidence="13" key="1">
    <citation type="submission" date="2025-08" db="UniProtKB">
        <authorList>
            <consortium name="RefSeq"/>
        </authorList>
    </citation>
    <scope>IDENTIFICATION</scope>
    <source>
        <tissue evidence="13">Entire body</tissue>
    </source>
</reference>
<dbReference type="InParanoid" id="A0A1W4XQB5"/>
<proteinExistence type="inferred from homology"/>
<dbReference type="RefSeq" id="XP_018334595.1">
    <property type="nucleotide sequence ID" value="XM_018479093.1"/>
</dbReference>
<dbReference type="InterPro" id="IPR036330">
    <property type="entry name" value="Ost4p_sf"/>
</dbReference>
<dbReference type="InterPro" id="IPR051307">
    <property type="entry name" value="OST4"/>
</dbReference>
<sequence>MITDVHLAILANTLGLSLFLLVLLYHYINANYSK</sequence>
<dbReference type="SUPFAM" id="SSF103464">
    <property type="entry name" value="Oligosaccharyltransferase subunit ost4p"/>
    <property type="match status" value="1"/>
</dbReference>
<evidence type="ECO:0000256" key="5">
    <source>
        <dbReference type="ARBA" id="ARBA00017662"/>
    </source>
</evidence>